<feature type="transmembrane region" description="Helical" evidence="2">
    <location>
        <begin position="402"/>
        <end position="423"/>
    </location>
</feature>
<protein>
    <recommendedName>
        <fullName evidence="3">Major facilitator superfamily (MFS) profile domain-containing protein</fullName>
    </recommendedName>
</protein>
<evidence type="ECO:0000313" key="5">
    <source>
        <dbReference type="Proteomes" id="UP001177023"/>
    </source>
</evidence>
<reference evidence="4" key="1">
    <citation type="submission" date="2023-06" db="EMBL/GenBank/DDBJ databases">
        <authorList>
            <person name="Delattre M."/>
        </authorList>
    </citation>
    <scope>NUCLEOTIDE SEQUENCE</scope>
    <source>
        <strain evidence="4">AF72</strain>
    </source>
</reference>
<keyword evidence="2" id="KW-0812">Transmembrane</keyword>
<organism evidence="4 5">
    <name type="scientific">Mesorhabditis spiculigera</name>
    <dbReference type="NCBI Taxonomy" id="96644"/>
    <lineage>
        <taxon>Eukaryota</taxon>
        <taxon>Metazoa</taxon>
        <taxon>Ecdysozoa</taxon>
        <taxon>Nematoda</taxon>
        <taxon>Chromadorea</taxon>
        <taxon>Rhabditida</taxon>
        <taxon>Rhabditina</taxon>
        <taxon>Rhabditomorpha</taxon>
        <taxon>Rhabditoidea</taxon>
        <taxon>Rhabditidae</taxon>
        <taxon>Mesorhabditinae</taxon>
        <taxon>Mesorhabditis</taxon>
    </lineage>
</organism>
<dbReference type="InterPro" id="IPR011701">
    <property type="entry name" value="MFS"/>
</dbReference>
<dbReference type="Pfam" id="PF07690">
    <property type="entry name" value="MFS_1"/>
    <property type="match status" value="1"/>
</dbReference>
<feature type="transmembrane region" description="Helical" evidence="2">
    <location>
        <begin position="208"/>
        <end position="226"/>
    </location>
</feature>
<name>A0AA36G2L1_9BILA</name>
<gene>
    <name evidence="4" type="ORF">MSPICULIGERA_LOCUS15510</name>
</gene>
<feature type="transmembrane region" description="Helical" evidence="2">
    <location>
        <begin position="148"/>
        <end position="170"/>
    </location>
</feature>
<dbReference type="Proteomes" id="UP001177023">
    <property type="component" value="Unassembled WGS sequence"/>
</dbReference>
<proteinExistence type="predicted"/>
<keyword evidence="2" id="KW-0472">Membrane</keyword>
<feature type="transmembrane region" description="Helical" evidence="2">
    <location>
        <begin position="116"/>
        <end position="136"/>
    </location>
</feature>
<evidence type="ECO:0000256" key="1">
    <source>
        <dbReference type="ARBA" id="ARBA00004141"/>
    </source>
</evidence>
<keyword evidence="5" id="KW-1185">Reference proteome</keyword>
<evidence type="ECO:0000313" key="4">
    <source>
        <dbReference type="EMBL" id="CAJ0577232.1"/>
    </source>
</evidence>
<comment type="caution">
    <text evidence="4">The sequence shown here is derived from an EMBL/GenBank/DDBJ whole genome shotgun (WGS) entry which is preliminary data.</text>
</comment>
<dbReference type="PANTHER" id="PTHR45757">
    <property type="entry name" value="PROTEIN CBG23364-RELATED"/>
    <property type="match status" value="1"/>
</dbReference>
<feature type="transmembrane region" description="Helical" evidence="2">
    <location>
        <begin position="89"/>
        <end position="109"/>
    </location>
</feature>
<feature type="non-terminal residue" evidence="4">
    <location>
        <position position="519"/>
    </location>
</feature>
<sequence length="519" mass="56621">METTPFGHRARFVILILVVLCLTSVWSNILAFNFALICMNPEDEGRDEAAKHGDSSEEADVTRSYANSSAIDPDNGSQAVSFTAGQQTYAISIVPLAAIIANFPVIFLLNKFGIRTIFGFGGLLSAVATILIPFGIKLGYPYFMALRFLQGLAFAANLPAIGAFCAKWAYYKQNGLFIASTVAYLQIAPAFTNPVSGPICEHMGWESVFYLHGCVGLALFVLYGLFYRNSPGKHPFVGDIESNKIGIGKPTKEEKKDAQQVPYLQILMTPSIWGVWIAAIGNFVVVNLIFLYSPTYMSKVLGFSVSHSGFTSALGPLAQAAVKVSVGGLSDRMKFLSEVTKLRIFNSIAFFGCFVLLYILTFVSTEYSTMCVLLWGAASGIIGANTGGFFRAAPILSKQYSHFVTGNISLAITITMVIVPFVVNGLVKDNEPEEWNLVFRILGAVMAITNIIYLILVRGEACSWTELKSRPGKVAPISQEKLAVSETSSQTSKDTVDDEKPIHELSVINYSNQYSNQLY</sequence>
<comment type="subcellular location">
    <subcellularLocation>
        <location evidence="1">Membrane</location>
        <topology evidence="1">Multi-pass membrane protein</topology>
    </subcellularLocation>
</comment>
<accession>A0AA36G2L1</accession>
<evidence type="ECO:0000259" key="3">
    <source>
        <dbReference type="PROSITE" id="PS50850"/>
    </source>
</evidence>
<feature type="transmembrane region" description="Helical" evidence="2">
    <location>
        <begin position="367"/>
        <end position="390"/>
    </location>
</feature>
<feature type="transmembrane region" description="Helical" evidence="2">
    <location>
        <begin position="12"/>
        <end position="37"/>
    </location>
</feature>
<dbReference type="GO" id="GO:0016020">
    <property type="term" value="C:membrane"/>
    <property type="evidence" value="ECO:0007669"/>
    <property type="project" value="UniProtKB-SubCell"/>
</dbReference>
<dbReference type="GO" id="GO:0022857">
    <property type="term" value="F:transmembrane transporter activity"/>
    <property type="evidence" value="ECO:0007669"/>
    <property type="project" value="InterPro"/>
</dbReference>
<dbReference type="PROSITE" id="PS50850">
    <property type="entry name" value="MFS"/>
    <property type="match status" value="1"/>
</dbReference>
<dbReference type="Gene3D" id="1.20.1250.20">
    <property type="entry name" value="MFS general substrate transporter like domains"/>
    <property type="match status" value="2"/>
</dbReference>
<keyword evidence="2" id="KW-1133">Transmembrane helix</keyword>
<feature type="transmembrane region" description="Helical" evidence="2">
    <location>
        <begin position="435"/>
        <end position="456"/>
    </location>
</feature>
<dbReference type="InterPro" id="IPR020846">
    <property type="entry name" value="MFS_dom"/>
</dbReference>
<feature type="transmembrane region" description="Helical" evidence="2">
    <location>
        <begin position="342"/>
        <end position="361"/>
    </location>
</feature>
<dbReference type="SUPFAM" id="SSF103473">
    <property type="entry name" value="MFS general substrate transporter"/>
    <property type="match status" value="1"/>
</dbReference>
<dbReference type="AlphaFoldDB" id="A0AA36G2L1"/>
<dbReference type="InterPro" id="IPR036259">
    <property type="entry name" value="MFS_trans_sf"/>
</dbReference>
<dbReference type="PANTHER" id="PTHR45757:SF23">
    <property type="entry name" value="MAJOR FACILITATOR SUPERFAMILY (MFS) PROFILE DOMAIN-CONTAINING PROTEIN"/>
    <property type="match status" value="1"/>
</dbReference>
<feature type="domain" description="Major facilitator superfamily (MFS) profile" evidence="3">
    <location>
        <begin position="19"/>
        <end position="461"/>
    </location>
</feature>
<dbReference type="EMBL" id="CATQJA010002648">
    <property type="protein sequence ID" value="CAJ0577232.1"/>
    <property type="molecule type" value="Genomic_DNA"/>
</dbReference>
<feature type="transmembrane region" description="Helical" evidence="2">
    <location>
        <begin position="272"/>
        <end position="292"/>
    </location>
</feature>
<evidence type="ECO:0000256" key="2">
    <source>
        <dbReference type="SAM" id="Phobius"/>
    </source>
</evidence>